<accession>A0A2N5CNN7</accession>
<reference evidence="3 4" key="1">
    <citation type="submission" date="2017-12" db="EMBL/GenBank/DDBJ databases">
        <title>The genome sequence of Caulobacter flavus CGMCC1 15093.</title>
        <authorList>
            <person name="Gao J."/>
            <person name="Mao X."/>
            <person name="Sun J."/>
        </authorList>
    </citation>
    <scope>NUCLEOTIDE SEQUENCE [LARGE SCALE GENOMIC DNA]</scope>
    <source>
        <strain evidence="3 4">CGMCC1 15093</strain>
    </source>
</reference>
<organism evidence="3 4">
    <name type="scientific">Caulobacter flavus</name>
    <dbReference type="NCBI Taxonomy" id="1679497"/>
    <lineage>
        <taxon>Bacteria</taxon>
        <taxon>Pseudomonadati</taxon>
        <taxon>Pseudomonadota</taxon>
        <taxon>Alphaproteobacteria</taxon>
        <taxon>Caulobacterales</taxon>
        <taxon>Caulobacteraceae</taxon>
        <taxon>Caulobacter</taxon>
    </lineage>
</organism>
<dbReference type="RefSeq" id="WP_101714945.1">
    <property type="nucleotide sequence ID" value="NZ_CP026100.1"/>
</dbReference>
<dbReference type="KEGG" id="cfh:C1707_25715"/>
<evidence type="ECO:0000313" key="3">
    <source>
        <dbReference type="EMBL" id="PLR08111.1"/>
    </source>
</evidence>
<evidence type="ECO:0000313" key="4">
    <source>
        <dbReference type="Proteomes" id="UP000234483"/>
    </source>
</evidence>
<evidence type="ECO:0000313" key="2">
    <source>
        <dbReference type="EMBL" id="AYV49761.1"/>
    </source>
</evidence>
<dbReference type="EMBL" id="PJRQ01000043">
    <property type="protein sequence ID" value="PLR08111.1"/>
    <property type="molecule type" value="Genomic_DNA"/>
</dbReference>
<evidence type="ECO:0000256" key="1">
    <source>
        <dbReference type="SAM" id="Coils"/>
    </source>
</evidence>
<proteinExistence type="predicted"/>
<gene>
    <name evidence="2" type="ORF">C1707_25715</name>
    <name evidence="3" type="ORF">CFHF_21035</name>
</gene>
<feature type="coiled-coil region" evidence="1">
    <location>
        <begin position="32"/>
        <end position="60"/>
    </location>
</feature>
<evidence type="ECO:0000313" key="5">
    <source>
        <dbReference type="Proteomes" id="UP000281192"/>
    </source>
</evidence>
<sequence>MNGPHLTVVPEETAGAEVYNLTRGPETTAQRLQRLQQEARQLAREEIEALERDLIALGERAHQIAEGGEAYAVGLREMASRLSSDLPMKAQSLRAILERTSRD</sequence>
<reference evidence="2 5" key="2">
    <citation type="submission" date="2018-01" db="EMBL/GenBank/DDBJ databases">
        <title>Complete genome sequence of Caulobacter flavus RHGG3.</title>
        <authorList>
            <person name="Yang E."/>
        </authorList>
    </citation>
    <scope>NUCLEOTIDE SEQUENCE [LARGE SCALE GENOMIC DNA]</scope>
    <source>
        <strain evidence="2 5">RHGG3</strain>
    </source>
</reference>
<dbReference type="Proteomes" id="UP000281192">
    <property type="component" value="Chromosome"/>
</dbReference>
<dbReference type="Proteomes" id="UP000234483">
    <property type="component" value="Unassembled WGS sequence"/>
</dbReference>
<dbReference type="OrthoDB" id="7190507at2"/>
<protein>
    <submittedName>
        <fullName evidence="3">Uncharacterized protein</fullName>
    </submittedName>
</protein>
<keyword evidence="1" id="KW-0175">Coiled coil</keyword>
<dbReference type="EMBL" id="CP026100">
    <property type="protein sequence ID" value="AYV49761.1"/>
    <property type="molecule type" value="Genomic_DNA"/>
</dbReference>
<name>A0A2N5CNN7_9CAUL</name>
<keyword evidence="5" id="KW-1185">Reference proteome</keyword>
<dbReference type="AlphaFoldDB" id="A0A2N5CNN7"/>